<dbReference type="GO" id="GO:0006508">
    <property type="term" value="P:proteolysis"/>
    <property type="evidence" value="ECO:0007669"/>
    <property type="project" value="UniProtKB-KW"/>
</dbReference>
<dbReference type="InterPro" id="IPR001567">
    <property type="entry name" value="Pept_M3A_M3B_dom"/>
</dbReference>
<sequence length="155" mass="17561">RDLSVYEHALEEITRQRPHVLSEAEEALLAEASEVMSASSNTFGMLNNADLKFPSIKGEDGEEVEITHGRYTQFLESDDRRVREDAFKAVYETYGKYKNTFASTLSGAVKRNNFNARVRKYDSARQAALSNNNIPEAVYDQLVESVNDNLHLLQL</sequence>
<evidence type="ECO:0000256" key="4">
    <source>
        <dbReference type="ARBA" id="ARBA00022833"/>
    </source>
</evidence>
<keyword evidence="3 6" id="KW-0378">Hydrolase</keyword>
<evidence type="ECO:0000256" key="5">
    <source>
        <dbReference type="ARBA" id="ARBA00023049"/>
    </source>
</evidence>
<protein>
    <submittedName>
        <fullName evidence="9">Oligoendopeptidase F family protein</fullName>
    </submittedName>
</protein>
<keyword evidence="5 6" id="KW-0482">Metalloprotease</keyword>
<evidence type="ECO:0000313" key="10">
    <source>
        <dbReference type="Proteomes" id="UP000305222"/>
    </source>
</evidence>
<comment type="caution">
    <text evidence="9">The sequence shown here is derived from an EMBL/GenBank/DDBJ whole genome shotgun (WGS) entry which is preliminary data.</text>
</comment>
<dbReference type="Gene3D" id="1.10.287.830">
    <property type="entry name" value="putative peptidase helix hairpin domain like"/>
    <property type="match status" value="1"/>
</dbReference>
<keyword evidence="1 6" id="KW-0645">Protease</keyword>
<dbReference type="GO" id="GO:0004222">
    <property type="term" value="F:metalloendopeptidase activity"/>
    <property type="evidence" value="ECO:0007669"/>
    <property type="project" value="InterPro"/>
</dbReference>
<dbReference type="SUPFAM" id="SSF55486">
    <property type="entry name" value="Metalloproteases ('zincins'), catalytic domain"/>
    <property type="match status" value="1"/>
</dbReference>
<dbReference type="EMBL" id="SZON01002552">
    <property type="protein sequence ID" value="TKI85902.1"/>
    <property type="molecule type" value="Genomic_DNA"/>
</dbReference>
<evidence type="ECO:0000259" key="8">
    <source>
        <dbReference type="Pfam" id="PF08439"/>
    </source>
</evidence>
<dbReference type="Gene3D" id="1.10.1370.20">
    <property type="entry name" value="Oligoendopeptidase f, C-terminal domain"/>
    <property type="match status" value="1"/>
</dbReference>
<dbReference type="Gene3D" id="1.20.140.70">
    <property type="entry name" value="Oligopeptidase f, N-terminal domain"/>
    <property type="match status" value="1"/>
</dbReference>
<evidence type="ECO:0000313" key="9">
    <source>
        <dbReference type="EMBL" id="TKI85902.1"/>
    </source>
</evidence>
<evidence type="ECO:0000256" key="2">
    <source>
        <dbReference type="ARBA" id="ARBA00022723"/>
    </source>
</evidence>
<keyword evidence="2 6" id="KW-0479">Metal-binding</keyword>
<feature type="domain" description="Oligopeptidase F N-terminal" evidence="8">
    <location>
        <begin position="2"/>
        <end position="53"/>
    </location>
</feature>
<reference evidence="9 10" key="1">
    <citation type="journal article" date="2019" name="Environ. Microbiol.">
        <title>An active ?-lactamase is a part of an orchestrated cell wall stress resistance network of Bacillus subtilis and related rhizosphere species.</title>
        <authorList>
            <person name="Bucher T."/>
            <person name="Keren-Paz A."/>
            <person name="Hausser J."/>
            <person name="Olender T."/>
            <person name="Cytryn E."/>
            <person name="Kolodkin-Gal I."/>
        </authorList>
    </citation>
    <scope>NUCLEOTIDE SEQUENCE [LARGE SCALE GENOMIC DNA]</scope>
    <source>
        <strain evidence="9 10">I5</strain>
    </source>
</reference>
<name>A0A4U3AEF2_9BACI</name>
<dbReference type="AlphaFoldDB" id="A0A4U3AEF2"/>
<dbReference type="InterPro" id="IPR013647">
    <property type="entry name" value="OligopepF_N_dom"/>
</dbReference>
<organism evidence="9 10">
    <name type="scientific">Bacillus wiedmannii</name>
    <dbReference type="NCBI Taxonomy" id="1890302"/>
    <lineage>
        <taxon>Bacteria</taxon>
        <taxon>Bacillati</taxon>
        <taxon>Bacillota</taxon>
        <taxon>Bacilli</taxon>
        <taxon>Bacillales</taxon>
        <taxon>Bacillaceae</taxon>
        <taxon>Bacillus</taxon>
        <taxon>Bacillus cereus group</taxon>
    </lineage>
</organism>
<evidence type="ECO:0000256" key="3">
    <source>
        <dbReference type="ARBA" id="ARBA00022801"/>
    </source>
</evidence>
<dbReference type="InterPro" id="IPR042088">
    <property type="entry name" value="OligoPept_F_C"/>
</dbReference>
<evidence type="ECO:0000256" key="6">
    <source>
        <dbReference type="RuleBase" id="RU003435"/>
    </source>
</evidence>
<dbReference type="Proteomes" id="UP000305222">
    <property type="component" value="Unassembled WGS sequence"/>
</dbReference>
<dbReference type="Pfam" id="PF08439">
    <property type="entry name" value="Peptidase_M3_N"/>
    <property type="match status" value="1"/>
</dbReference>
<feature type="non-terminal residue" evidence="9">
    <location>
        <position position="155"/>
    </location>
</feature>
<evidence type="ECO:0000256" key="1">
    <source>
        <dbReference type="ARBA" id="ARBA00022670"/>
    </source>
</evidence>
<evidence type="ECO:0000259" key="7">
    <source>
        <dbReference type="Pfam" id="PF01432"/>
    </source>
</evidence>
<dbReference type="GO" id="GO:0046872">
    <property type="term" value="F:metal ion binding"/>
    <property type="evidence" value="ECO:0007669"/>
    <property type="project" value="UniProtKB-UniRule"/>
</dbReference>
<dbReference type="Pfam" id="PF01432">
    <property type="entry name" value="Peptidase_M3"/>
    <property type="match status" value="1"/>
</dbReference>
<gene>
    <name evidence="9" type="ORF">FC699_30295</name>
</gene>
<comment type="cofactor">
    <cofactor evidence="6">
        <name>Zn(2+)</name>
        <dbReference type="ChEBI" id="CHEBI:29105"/>
    </cofactor>
    <text evidence="6">Binds 1 zinc ion.</text>
</comment>
<keyword evidence="4 6" id="KW-0862">Zinc</keyword>
<feature type="non-terminal residue" evidence="9">
    <location>
        <position position="1"/>
    </location>
</feature>
<accession>A0A4U3AEF2</accession>
<proteinExistence type="inferred from homology"/>
<feature type="domain" description="Peptidase M3A/M3B catalytic" evidence="7">
    <location>
        <begin position="74"/>
        <end position="153"/>
    </location>
</feature>
<comment type="similarity">
    <text evidence="6">Belongs to the peptidase M3 family.</text>
</comment>